<accession>A0ABS8EJY8</accession>
<name>A0ABS8EJY8_9ACTN</name>
<proteinExistence type="predicted"/>
<dbReference type="EMBL" id="JAINUL010000023">
    <property type="protein sequence ID" value="MCC0100822.1"/>
    <property type="molecule type" value="Genomic_DNA"/>
</dbReference>
<keyword evidence="1" id="KW-0732">Signal</keyword>
<reference evidence="2 3" key="1">
    <citation type="submission" date="2021-08" db="EMBL/GenBank/DDBJ databases">
        <title>Genomic Architecture of Streptomyces flavotricini NGL1 and Streptomyces erythrochromogenes HMS4 With Differential Plant Beneficial attributes and laccase production capabilities.</title>
        <authorList>
            <person name="Salwan R."/>
            <person name="Kaur R."/>
            <person name="Sharma V."/>
        </authorList>
    </citation>
    <scope>NUCLEOTIDE SEQUENCE [LARGE SCALE GENOMIC DNA]</scope>
    <source>
        <strain evidence="2 3">NGL1</strain>
    </source>
</reference>
<sequence>MRLRNAVIASASALLLALTLSNPAQAATGDFDYTYIGTGGISVNGSLADPSSGQCINIPETIGNNFPALAPRNFTNATATVFLDADCDGDTYHVMTPGQILGGGIRLRSVIFS</sequence>
<dbReference type="RefSeq" id="WP_229346028.1">
    <property type="nucleotide sequence ID" value="NZ_JAINUL010000023.1"/>
</dbReference>
<evidence type="ECO:0000256" key="1">
    <source>
        <dbReference type="SAM" id="SignalP"/>
    </source>
</evidence>
<gene>
    <name evidence="2" type="ORF">K7B10_39990</name>
</gene>
<comment type="caution">
    <text evidence="2">The sequence shown here is derived from an EMBL/GenBank/DDBJ whole genome shotgun (WGS) entry which is preliminary data.</text>
</comment>
<organism evidence="2 3">
    <name type="scientific">Streptomyces flavotricini</name>
    <dbReference type="NCBI Taxonomy" id="66888"/>
    <lineage>
        <taxon>Bacteria</taxon>
        <taxon>Bacillati</taxon>
        <taxon>Actinomycetota</taxon>
        <taxon>Actinomycetes</taxon>
        <taxon>Kitasatosporales</taxon>
        <taxon>Streptomycetaceae</taxon>
        <taxon>Streptomyces</taxon>
    </lineage>
</organism>
<evidence type="ECO:0000313" key="2">
    <source>
        <dbReference type="EMBL" id="MCC0100822.1"/>
    </source>
</evidence>
<evidence type="ECO:0000313" key="3">
    <source>
        <dbReference type="Proteomes" id="UP001520654"/>
    </source>
</evidence>
<keyword evidence="3" id="KW-1185">Reference proteome</keyword>
<feature type="signal peptide" evidence="1">
    <location>
        <begin position="1"/>
        <end position="26"/>
    </location>
</feature>
<protein>
    <submittedName>
        <fullName evidence="2">Uncharacterized protein</fullName>
    </submittedName>
</protein>
<dbReference type="Proteomes" id="UP001520654">
    <property type="component" value="Unassembled WGS sequence"/>
</dbReference>
<feature type="chain" id="PRO_5047253251" evidence="1">
    <location>
        <begin position="27"/>
        <end position="113"/>
    </location>
</feature>